<evidence type="ECO:0000313" key="2">
    <source>
        <dbReference type="Proteomes" id="UP001061361"/>
    </source>
</evidence>
<proteinExistence type="predicted"/>
<evidence type="ECO:0000313" key="1">
    <source>
        <dbReference type="EMBL" id="BDQ34057.1"/>
    </source>
</evidence>
<protein>
    <recommendedName>
        <fullName evidence="3">F5/8 type C domain-containing protein</fullName>
    </recommendedName>
</protein>
<keyword evidence="2" id="KW-1185">Reference proteome</keyword>
<sequence>MLTPKETGGSPSASPFEVAYSGLLEGGYASAGTVADTATMALGFKPTVVNTAFPLCDPAVHYLLLIVKNGSVVEVFANNASLGTYGTSAATHAALLSEALTQYAGTDCGYHSNLFVIDGAALAWETFFEPSARIEGAWLWRENPAWETPCVYRIGDRTGEIAVAVSDEVLALTSGPPANFVDGGDDNDCWFIAKAVAGKHIRFQFDVPRRVVEARLRQQSGYNHGEWKWQACNDGETWIDLSEPFTMGGSTSAILGDLGGNGASYTHYQLLGMGGYLSATPYLYAIEFRDCAASDSAYGPGGGRYEFLDCMAPGADSSGNGNHWDAPGSQSTDTPTNNLPVINPLPDVGWLLTEGNRSFEGHESVAFMKATLPCFDGCYWELAWTAASGAAAGVISDGVGQAQDVGSSWVAGNSDVHRFDGTGGSFPASVPDAGVLGFAYKNGNLWMSVDGVWDGDPVAFAGPVDATIAGEVFPFVFDRFASNIPCGVFRFAGHDLAYSPPAGFKPFGG</sequence>
<dbReference type="Proteomes" id="UP001061361">
    <property type="component" value="Chromosome"/>
</dbReference>
<name>A0ABM8ARJ1_9BACT</name>
<evidence type="ECO:0008006" key="3">
    <source>
        <dbReference type="Google" id="ProtNLM"/>
    </source>
</evidence>
<accession>A0ABM8ARJ1</accession>
<gene>
    <name evidence="1" type="ORF">JCM14722_15990</name>
</gene>
<reference evidence="1" key="1">
    <citation type="submission" date="2022-08" db="EMBL/GenBank/DDBJ databases">
        <title>Genome Sequence of the sulphate-reducing bacterium, Pseudodesulfovibrio portus JCM14722.</title>
        <authorList>
            <person name="Kondo R."/>
            <person name="Kataoka T."/>
        </authorList>
    </citation>
    <scope>NUCLEOTIDE SEQUENCE</scope>
    <source>
        <strain evidence="1">JCM 14722</strain>
    </source>
</reference>
<dbReference type="EMBL" id="AP026708">
    <property type="protein sequence ID" value="BDQ34057.1"/>
    <property type="molecule type" value="Genomic_DNA"/>
</dbReference>
<organism evidence="1 2">
    <name type="scientific">Pseudodesulfovibrio portus</name>
    <dbReference type="NCBI Taxonomy" id="231439"/>
    <lineage>
        <taxon>Bacteria</taxon>
        <taxon>Pseudomonadati</taxon>
        <taxon>Thermodesulfobacteriota</taxon>
        <taxon>Desulfovibrionia</taxon>
        <taxon>Desulfovibrionales</taxon>
        <taxon>Desulfovibrionaceae</taxon>
    </lineage>
</organism>
<dbReference type="RefSeq" id="WP_264984102.1">
    <property type="nucleotide sequence ID" value="NZ_AP026708.1"/>
</dbReference>